<evidence type="ECO:0000313" key="2">
    <source>
        <dbReference type="EMBL" id="PJI31754.1"/>
    </source>
</evidence>
<feature type="transmembrane region" description="Helical" evidence="1">
    <location>
        <begin position="52"/>
        <end position="83"/>
    </location>
</feature>
<dbReference type="AlphaFoldDB" id="A0A2H9UJ65"/>
<keyword evidence="1" id="KW-1133">Transmembrane helix</keyword>
<dbReference type="EMBL" id="PGOZ01000018">
    <property type="protein sequence ID" value="PJI31754.1"/>
    <property type="molecule type" value="Genomic_DNA"/>
</dbReference>
<accession>A0A2H9UJ65</accession>
<protein>
    <submittedName>
        <fullName evidence="2">Uncharacterized protein</fullName>
    </submittedName>
</protein>
<feature type="transmembrane region" description="Helical" evidence="1">
    <location>
        <begin position="188"/>
        <end position="209"/>
    </location>
</feature>
<dbReference type="RefSeq" id="WP_100358028.1">
    <property type="nucleotide sequence ID" value="NZ_PGOZ01000018.1"/>
</dbReference>
<organism evidence="2 3">
    <name type="scientific">Acinetobacter pseudolwoffii</name>
    <dbReference type="NCBI Taxonomy" id="2053287"/>
    <lineage>
        <taxon>Bacteria</taxon>
        <taxon>Pseudomonadati</taxon>
        <taxon>Pseudomonadota</taxon>
        <taxon>Gammaproteobacteria</taxon>
        <taxon>Moraxellales</taxon>
        <taxon>Moraxellaceae</taxon>
        <taxon>Acinetobacter</taxon>
    </lineage>
</organism>
<keyword evidence="1" id="KW-0472">Membrane</keyword>
<feature type="transmembrane region" description="Helical" evidence="1">
    <location>
        <begin position="20"/>
        <end position="40"/>
    </location>
</feature>
<evidence type="ECO:0000256" key="1">
    <source>
        <dbReference type="SAM" id="Phobius"/>
    </source>
</evidence>
<sequence>MNFTLFLLQKIKLIVDNSGFIAKFTIGAGICLILLYFWHIDYFPTDLSLGDGLLFFLITIKFLFVYAFFLGSHYALGSVLLFCLRVVRDFFKVLFLLKIMLSKGLIDLNFLKLDLKVFFKRVSNNFIKFLFYIFGFAFALTFYSGKSINILVMLFLSILLKIFIDKFIENLKDNNEKLVENESNEKNIKLSMMLLYILLVPSTVYAFYAEKSKNIFINMALGSVREDEKNSLIYIKTGFKEFFPESKIGQQKGEYIEIKGGEILLKGVGKNALIQYITKTKDRNGNEVKIKVKVEVPNEALLIVRRSQHKD</sequence>
<reference evidence="2 3" key="2">
    <citation type="submission" date="2017-12" db="EMBL/GenBank/DDBJ databases">
        <title>Revising the taxonomy of the Acinetobacter lwoffii group: the description of Acinetobacter pseudolwoffii sp. nov. and emended description of Acinetobacter lwoffii.</title>
        <authorList>
            <person name="Nemec A."/>
        </authorList>
    </citation>
    <scope>NUCLEOTIDE SEQUENCE [LARGE SCALE GENOMIC DNA]</scope>
    <source>
        <strain evidence="2 3">ANC 5347</strain>
    </source>
</reference>
<gene>
    <name evidence="2" type="ORF">CU320_12610</name>
</gene>
<feature type="transmembrane region" description="Helical" evidence="1">
    <location>
        <begin position="126"/>
        <end position="143"/>
    </location>
</feature>
<evidence type="ECO:0000313" key="3">
    <source>
        <dbReference type="Proteomes" id="UP000242351"/>
    </source>
</evidence>
<name>A0A2H9UJ65_9GAMM</name>
<comment type="caution">
    <text evidence="2">The sequence shown here is derived from an EMBL/GenBank/DDBJ whole genome shotgun (WGS) entry which is preliminary data.</text>
</comment>
<keyword evidence="1" id="KW-0812">Transmembrane</keyword>
<proteinExistence type="predicted"/>
<reference evidence="2 3" key="1">
    <citation type="submission" date="2017-11" db="EMBL/GenBank/DDBJ databases">
        <authorList>
            <person name="Han C.G."/>
        </authorList>
    </citation>
    <scope>NUCLEOTIDE SEQUENCE [LARGE SCALE GENOMIC DNA]</scope>
    <source>
        <strain evidence="2 3">ANC 5347</strain>
    </source>
</reference>
<dbReference type="Proteomes" id="UP000242351">
    <property type="component" value="Unassembled WGS sequence"/>
</dbReference>
<feature type="transmembrane region" description="Helical" evidence="1">
    <location>
        <begin position="150"/>
        <end position="168"/>
    </location>
</feature>